<dbReference type="InterPro" id="IPR009057">
    <property type="entry name" value="Homeodomain-like_sf"/>
</dbReference>
<keyword evidence="3" id="KW-0804">Transcription</keyword>
<dbReference type="InterPro" id="IPR050204">
    <property type="entry name" value="AraC_XylS_family_regulators"/>
</dbReference>
<dbReference type="InterPro" id="IPR046335">
    <property type="entry name" value="LacI/GalR-like_sensor"/>
</dbReference>
<dbReference type="InterPro" id="IPR018062">
    <property type="entry name" value="HTH_AraC-typ_CS"/>
</dbReference>
<reference evidence="5 6" key="1">
    <citation type="journal article" date="2020" name="Syst. Appl. Microbiol.">
        <title>Alienimonas chondri sp. nov., a novel planctomycete isolated from the biofilm of the red alga Chondrus crispus.</title>
        <authorList>
            <person name="Vitorino I."/>
            <person name="Albuquerque L."/>
            <person name="Wiegand S."/>
            <person name="Kallscheuer N."/>
            <person name="da Costa M.S."/>
            <person name="Lobo-da-Cunha A."/>
            <person name="Jogler C."/>
            <person name="Lage O.M."/>
        </authorList>
    </citation>
    <scope>NUCLEOTIDE SEQUENCE [LARGE SCALE GENOMIC DNA]</scope>
    <source>
        <strain evidence="5 6">LzC2</strain>
    </source>
</reference>
<dbReference type="PANTHER" id="PTHR46796">
    <property type="entry name" value="HTH-TYPE TRANSCRIPTIONAL ACTIVATOR RHAS-RELATED"/>
    <property type="match status" value="1"/>
</dbReference>
<keyword evidence="2" id="KW-0238">DNA-binding</keyword>
<dbReference type="PRINTS" id="PR00032">
    <property type="entry name" value="HTHARAC"/>
</dbReference>
<dbReference type="InterPro" id="IPR028082">
    <property type="entry name" value="Peripla_BP_I"/>
</dbReference>
<evidence type="ECO:0000256" key="1">
    <source>
        <dbReference type="ARBA" id="ARBA00023015"/>
    </source>
</evidence>
<dbReference type="Pfam" id="PF12833">
    <property type="entry name" value="HTH_18"/>
    <property type="match status" value="1"/>
</dbReference>
<dbReference type="PANTHER" id="PTHR46796:SF13">
    <property type="entry name" value="HTH-TYPE TRANSCRIPTIONAL ACTIVATOR RHAS"/>
    <property type="match status" value="1"/>
</dbReference>
<evidence type="ECO:0000256" key="2">
    <source>
        <dbReference type="ARBA" id="ARBA00023125"/>
    </source>
</evidence>
<dbReference type="Pfam" id="PF22177">
    <property type="entry name" value="PBP1_XylR"/>
    <property type="match status" value="1"/>
</dbReference>
<keyword evidence="1" id="KW-0805">Transcription regulation</keyword>
<dbReference type="Gene3D" id="1.10.10.60">
    <property type="entry name" value="Homeodomain-like"/>
    <property type="match status" value="1"/>
</dbReference>
<protein>
    <submittedName>
        <fullName evidence="5">Xylose operon regulatory protein</fullName>
    </submittedName>
</protein>
<dbReference type="EMBL" id="WTPX01000035">
    <property type="protein sequence ID" value="NNJ25405.1"/>
    <property type="molecule type" value="Genomic_DNA"/>
</dbReference>
<evidence type="ECO:0000259" key="4">
    <source>
        <dbReference type="PROSITE" id="PS01124"/>
    </source>
</evidence>
<keyword evidence="6" id="KW-1185">Reference proteome</keyword>
<proteinExistence type="predicted"/>
<sequence length="412" mass="45069">MSAPTDLQRGDRLQRRERVAALVHTSSEWTRQVLFGVAEYAAAGGGWDLWIEPRGFYENPRLPADWHGDGLICRMSNPEVRAAVERAGVPAVNVSWAGGHRPNCPQVASDEVACGRMAAEFYLSRGFTRFGFVGPPPGQDYTDAVERGFRVGLGLDDGTGGGRTLAVFPHPPASDRLHLGAERDRFLDWLSELPKPVALLVWTTNIAHEIVCLCRDAALRGGRGTTAAADLRVPDRVAVLAVEFDPLLSALSPIPLAYIDQSPRQVGRRAAELLEAMMLGAPPPETPILIPPRRVAERLSVDAMLEDDPEVRRAIAWIRAHVGQPIDAAAAARAVGLSRATLERRFKQALGSSPAREIRRTKLSLARHLLGETALTVAEIADRTGFLHTETFARFFKRESGQTPGAFRRRPD</sequence>
<dbReference type="PROSITE" id="PS01124">
    <property type="entry name" value="HTH_ARAC_FAMILY_2"/>
    <property type="match status" value="1"/>
</dbReference>
<evidence type="ECO:0000313" key="6">
    <source>
        <dbReference type="Proteomes" id="UP000609651"/>
    </source>
</evidence>
<dbReference type="InterPro" id="IPR054031">
    <property type="entry name" value="XylR_PBP1"/>
</dbReference>
<dbReference type="RefSeq" id="WP_171185376.1">
    <property type="nucleotide sequence ID" value="NZ_WTPX01000035.1"/>
</dbReference>
<dbReference type="SUPFAM" id="SSF53822">
    <property type="entry name" value="Periplasmic binding protein-like I"/>
    <property type="match status" value="1"/>
</dbReference>
<dbReference type="SUPFAM" id="SSF46689">
    <property type="entry name" value="Homeodomain-like"/>
    <property type="match status" value="2"/>
</dbReference>
<dbReference type="PROSITE" id="PS00041">
    <property type="entry name" value="HTH_ARAC_FAMILY_1"/>
    <property type="match status" value="1"/>
</dbReference>
<accession>A0ABX1VBB9</accession>
<dbReference type="InterPro" id="IPR018060">
    <property type="entry name" value="HTH_AraC"/>
</dbReference>
<name>A0ABX1VBB9_9PLAN</name>
<dbReference type="Pfam" id="PF13377">
    <property type="entry name" value="Peripla_BP_3"/>
    <property type="match status" value="1"/>
</dbReference>
<feature type="domain" description="HTH araC/xylS-type" evidence="4">
    <location>
        <begin position="312"/>
        <end position="410"/>
    </location>
</feature>
<dbReference type="Proteomes" id="UP000609651">
    <property type="component" value="Unassembled WGS sequence"/>
</dbReference>
<organism evidence="5 6">
    <name type="scientific">Alienimonas chondri</name>
    <dbReference type="NCBI Taxonomy" id="2681879"/>
    <lineage>
        <taxon>Bacteria</taxon>
        <taxon>Pseudomonadati</taxon>
        <taxon>Planctomycetota</taxon>
        <taxon>Planctomycetia</taxon>
        <taxon>Planctomycetales</taxon>
        <taxon>Planctomycetaceae</taxon>
        <taxon>Alienimonas</taxon>
    </lineage>
</organism>
<comment type="caution">
    <text evidence="5">The sequence shown here is derived from an EMBL/GenBank/DDBJ whole genome shotgun (WGS) entry which is preliminary data.</text>
</comment>
<dbReference type="CDD" id="cd01543">
    <property type="entry name" value="PBP1_XylR"/>
    <property type="match status" value="1"/>
</dbReference>
<dbReference type="SMART" id="SM00342">
    <property type="entry name" value="HTH_ARAC"/>
    <property type="match status" value="1"/>
</dbReference>
<gene>
    <name evidence="5" type="primary">xylR_3</name>
    <name evidence="5" type="ORF">LzC2_14750</name>
</gene>
<dbReference type="InterPro" id="IPR020449">
    <property type="entry name" value="Tscrpt_reg_AraC-type_HTH"/>
</dbReference>
<evidence type="ECO:0000313" key="5">
    <source>
        <dbReference type="EMBL" id="NNJ25405.1"/>
    </source>
</evidence>
<evidence type="ECO:0000256" key="3">
    <source>
        <dbReference type="ARBA" id="ARBA00023163"/>
    </source>
</evidence>
<dbReference type="Gene3D" id="3.40.50.2300">
    <property type="match status" value="2"/>
</dbReference>